<dbReference type="Pfam" id="PF04773">
    <property type="entry name" value="FecR"/>
    <property type="match status" value="1"/>
</dbReference>
<evidence type="ECO:0000313" key="4">
    <source>
        <dbReference type="Proteomes" id="UP001208054"/>
    </source>
</evidence>
<dbReference type="RefSeq" id="WP_197612038.1">
    <property type="nucleotide sequence ID" value="NZ_JAHWBK010000003.1"/>
</dbReference>
<accession>A0ABT2XCL0</accession>
<dbReference type="Pfam" id="PF16220">
    <property type="entry name" value="DUF4880"/>
    <property type="match status" value="1"/>
</dbReference>
<proteinExistence type="predicted"/>
<dbReference type="EMBL" id="JAHWBK010000003">
    <property type="protein sequence ID" value="MCV0323674.1"/>
    <property type="molecule type" value="Genomic_DNA"/>
</dbReference>
<comment type="caution">
    <text evidence="3">The sequence shown here is derived from an EMBL/GenBank/DDBJ whole genome shotgun (WGS) entry which is preliminary data.</text>
</comment>
<evidence type="ECO:0000313" key="3">
    <source>
        <dbReference type="EMBL" id="MCV0323674.1"/>
    </source>
</evidence>
<dbReference type="InterPro" id="IPR012373">
    <property type="entry name" value="Ferrdict_sens_TM"/>
</dbReference>
<reference evidence="3 4" key="1">
    <citation type="submission" date="2021-07" db="EMBL/GenBank/DDBJ databases">
        <title>Clinical implication of Pseudomonas aeruginosa: further insight on the antimicrobial resistance.</title>
        <authorList>
            <person name="Macori G."/>
            <person name="Fanning S."/>
            <person name="Alqahtani A."/>
        </authorList>
    </citation>
    <scope>NUCLEOTIDE SEQUENCE [LARGE SCALE GENOMIC DNA]</scope>
    <source>
        <strain evidence="3 4">CFS3442</strain>
    </source>
</reference>
<dbReference type="PANTHER" id="PTHR30273:SF2">
    <property type="entry name" value="PROTEIN FECR"/>
    <property type="match status" value="1"/>
</dbReference>
<dbReference type="Proteomes" id="UP001208054">
    <property type="component" value="Unassembled WGS sequence"/>
</dbReference>
<gene>
    <name evidence="3" type="ORF">KYJ44_05040</name>
</gene>
<dbReference type="InterPro" id="IPR032623">
    <property type="entry name" value="FecR_N"/>
</dbReference>
<dbReference type="Gene3D" id="2.60.120.1440">
    <property type="match status" value="1"/>
</dbReference>
<evidence type="ECO:0000259" key="1">
    <source>
        <dbReference type="Pfam" id="PF04773"/>
    </source>
</evidence>
<dbReference type="PANTHER" id="PTHR30273">
    <property type="entry name" value="PERIPLASMIC SIGNAL SENSOR AND SIGMA FACTOR ACTIVATOR FECR-RELATED"/>
    <property type="match status" value="1"/>
</dbReference>
<name>A0ABT2XCL0_9GAMM</name>
<sequence>MSQSIQSIDPALIDEAARWLARSRSPGFSESDARALQQWRATSSIHEYIWSRAKDLDLRFGSVPSDVGMKVLDRPRVVNPRRNVLKLLGALVVAPSAGWWMYRSPTGQALRADFRTTVGETRTVVLESRLRVALNTDSAINVVTDGAGTRIQLIDGEILVDATLAGTGASRTCSIATPQGSVHGTGARLMVRCDARSSDLVVLEGEATAISEAASSKRTLSAGQRVKITAQGAGDISAAPEGADGWVMGVLFADRMPLGQFLAELARYRHGILRCDPAVAAIRVSGTFQLKDPDEVLRLLERTVPVRVQARTRYWISVVPA</sequence>
<dbReference type="PIRSF" id="PIRSF018266">
    <property type="entry name" value="FecR"/>
    <property type="match status" value="1"/>
</dbReference>
<protein>
    <submittedName>
        <fullName evidence="3">FecR domain-containing protein</fullName>
    </submittedName>
</protein>
<feature type="domain" description="FecR N-terminal" evidence="2">
    <location>
        <begin position="14"/>
        <end position="55"/>
    </location>
</feature>
<keyword evidence="4" id="KW-1185">Reference proteome</keyword>
<evidence type="ECO:0000259" key="2">
    <source>
        <dbReference type="Pfam" id="PF16220"/>
    </source>
</evidence>
<dbReference type="InterPro" id="IPR006860">
    <property type="entry name" value="FecR"/>
</dbReference>
<organism evidence="3 4">
    <name type="scientific">Stenotrophomonas riyadhensis</name>
    <dbReference type="NCBI Taxonomy" id="2859893"/>
    <lineage>
        <taxon>Bacteria</taxon>
        <taxon>Pseudomonadati</taxon>
        <taxon>Pseudomonadota</taxon>
        <taxon>Gammaproteobacteria</taxon>
        <taxon>Lysobacterales</taxon>
        <taxon>Lysobacteraceae</taxon>
        <taxon>Stenotrophomonas</taxon>
    </lineage>
</organism>
<feature type="domain" description="FecR protein" evidence="1">
    <location>
        <begin position="113"/>
        <end position="207"/>
    </location>
</feature>